<dbReference type="EMBL" id="CACVAS010000117">
    <property type="protein sequence ID" value="CAA6821955.1"/>
    <property type="molecule type" value="Genomic_DNA"/>
</dbReference>
<dbReference type="AlphaFoldDB" id="A0A6S6TRM2"/>
<dbReference type="Pfam" id="PF09055">
    <property type="entry name" value="Sod_Ni"/>
    <property type="match status" value="1"/>
</dbReference>
<organism evidence="1">
    <name type="scientific">uncultured Sulfurovum sp</name>
    <dbReference type="NCBI Taxonomy" id="269237"/>
    <lineage>
        <taxon>Bacteria</taxon>
        <taxon>Pseudomonadati</taxon>
        <taxon>Campylobacterota</taxon>
        <taxon>Epsilonproteobacteria</taxon>
        <taxon>Campylobacterales</taxon>
        <taxon>Sulfurovaceae</taxon>
        <taxon>Sulfurovum</taxon>
        <taxon>environmental samples</taxon>
    </lineage>
</organism>
<dbReference type="GO" id="GO:0016151">
    <property type="term" value="F:nickel cation binding"/>
    <property type="evidence" value="ECO:0007669"/>
    <property type="project" value="InterPro"/>
</dbReference>
<dbReference type="Gene3D" id="1.20.120.400">
    <property type="entry name" value="Nickel-containing superoxide dismutase"/>
    <property type="match status" value="1"/>
</dbReference>
<gene>
    <name evidence="1" type="ORF">HELGO_WM729</name>
</gene>
<accession>A0A6S6TRM2</accession>
<dbReference type="InterPro" id="IPR036502">
    <property type="entry name" value="NiSOD_sf"/>
</dbReference>
<evidence type="ECO:0000313" key="1">
    <source>
        <dbReference type="EMBL" id="CAA6821955.1"/>
    </source>
</evidence>
<name>A0A6S6TRM2_9BACT</name>
<proteinExistence type="predicted"/>
<dbReference type="InterPro" id="IPR014123">
    <property type="entry name" value="Superoxide_dismutase_Ni-type"/>
</dbReference>
<dbReference type="SUPFAM" id="SSF109770">
    <property type="entry name" value="Nickel-containing superoxide dismutase, NiSOD"/>
    <property type="match status" value="1"/>
</dbReference>
<reference evidence="1" key="1">
    <citation type="submission" date="2020-01" db="EMBL/GenBank/DDBJ databases">
        <authorList>
            <person name="Meier V. D."/>
            <person name="Meier V D."/>
        </authorList>
    </citation>
    <scope>NUCLEOTIDE SEQUENCE</scope>
    <source>
        <strain evidence="1">HLG_WM_MAG_01</strain>
    </source>
</reference>
<dbReference type="GO" id="GO:0004784">
    <property type="term" value="F:superoxide dismutase activity"/>
    <property type="evidence" value="ECO:0007669"/>
    <property type="project" value="InterPro"/>
</dbReference>
<protein>
    <submittedName>
        <fullName evidence="1">Superoxide dismutase</fullName>
    </submittedName>
</protein>
<sequence>MKTRLKEIILSSAMTIVGTLFVAPQVLQAHCQVPCGIYDDSARVTAMLEDASTVSKSMKLIGELAGKTDAQSQNQIARWVMTKEQHAQKIISTISDYFLTQRVKTDQKDYSERLAKHHAVIVAAMKAKQNADGKFGEALTKSVEGLSPYYVADKHEHK</sequence>